<keyword evidence="2" id="KW-1185">Reference proteome</keyword>
<evidence type="ECO:0000313" key="2">
    <source>
        <dbReference type="Proteomes" id="UP000033661"/>
    </source>
</evidence>
<sequence>MKGKNSDNFCKDLVFSGSGTITGVISGAETFSNSSTELKVKSLGGDNTTIISGTIDFANPILENSWSGATITGNVGTTTSFAGVIIQADPEAKHVEKARYMDVNEINFDEIAPSEHSAHIKYIEQNLGVKVSYPAGPEGDQAVRIEGMKVIGLTSEGKYLVDGNIEN</sequence>
<dbReference type="Proteomes" id="UP000033661">
    <property type="component" value="Unassembled WGS sequence"/>
</dbReference>
<proteinExistence type="predicted"/>
<reference evidence="1 2" key="1">
    <citation type="submission" date="2015-02" db="EMBL/GenBank/DDBJ databases">
        <title>Genome Sequencing of Rickettsiales.</title>
        <authorList>
            <person name="Daugherty S.C."/>
            <person name="Su Q."/>
            <person name="Abolude K."/>
            <person name="Beier-Sexton M."/>
            <person name="Carlyon J.A."/>
            <person name="Carter R."/>
            <person name="Day N.P."/>
            <person name="Dumler S.J."/>
            <person name="Dyachenko V."/>
            <person name="Godinez A."/>
            <person name="Kurtti T.J."/>
            <person name="Lichay M."/>
            <person name="Mullins K.E."/>
            <person name="Ott S."/>
            <person name="Pappas-Brown V."/>
            <person name="Paris D.H."/>
            <person name="Patel P."/>
            <person name="Richards A.L."/>
            <person name="Sadzewicz L."/>
            <person name="Sears K."/>
            <person name="Seidman D."/>
            <person name="Sengamalay N."/>
            <person name="Stenos J."/>
            <person name="Tallon L.J."/>
            <person name="Vincent G."/>
            <person name="Fraser C.M."/>
            <person name="Munderloh U."/>
            <person name="Dunning-Hotopp J.C."/>
        </authorList>
    </citation>
    <scope>NUCLEOTIDE SEQUENCE [LARGE SCALE GENOMIC DNA]</scope>
    <source>
        <strain evidence="1 2">RML An4</strain>
    </source>
</reference>
<dbReference type="PATRIC" id="fig|1359193.3.peg.216"/>
<name>A0A0F3QAQ8_RICBE</name>
<dbReference type="AlphaFoldDB" id="A0A0F3QAQ8"/>
<dbReference type="EMBL" id="LAOI01000001">
    <property type="protein sequence ID" value="KJV89256.1"/>
    <property type="molecule type" value="Genomic_DNA"/>
</dbReference>
<comment type="caution">
    <text evidence="1">The sequence shown here is derived from an EMBL/GenBank/DDBJ whole genome shotgun (WGS) entry which is preliminary data.</text>
</comment>
<organism evidence="1 2">
    <name type="scientific">Rickettsia bellii str. RML An4</name>
    <dbReference type="NCBI Taxonomy" id="1359193"/>
    <lineage>
        <taxon>Bacteria</taxon>
        <taxon>Pseudomonadati</taxon>
        <taxon>Pseudomonadota</taxon>
        <taxon>Alphaproteobacteria</taxon>
        <taxon>Rickettsiales</taxon>
        <taxon>Rickettsiaceae</taxon>
        <taxon>Rickettsieae</taxon>
        <taxon>Rickettsia</taxon>
        <taxon>belli group</taxon>
    </lineage>
</organism>
<gene>
    <name evidence="1" type="ORF">RBEAN4_0227</name>
</gene>
<protein>
    <submittedName>
        <fullName evidence="1">Uncharacterized protein</fullName>
    </submittedName>
</protein>
<evidence type="ECO:0000313" key="1">
    <source>
        <dbReference type="EMBL" id="KJV89256.1"/>
    </source>
</evidence>
<accession>A0A0F3QAQ8</accession>
<dbReference type="RefSeq" id="WP_045798743.1">
    <property type="nucleotide sequence ID" value="NZ_LAOI01000001.1"/>
</dbReference>